<dbReference type="GO" id="GO:0005840">
    <property type="term" value="C:ribosome"/>
    <property type="evidence" value="ECO:0007669"/>
    <property type="project" value="UniProtKB-KW"/>
</dbReference>
<feature type="non-terminal residue" evidence="2">
    <location>
        <position position="1"/>
    </location>
</feature>
<keyword evidence="2" id="KW-0687">Ribonucleoprotein</keyword>
<feature type="compositionally biased region" description="Basic residues" evidence="1">
    <location>
        <begin position="22"/>
        <end position="34"/>
    </location>
</feature>
<evidence type="ECO:0000256" key="1">
    <source>
        <dbReference type="SAM" id="MobiDB-lite"/>
    </source>
</evidence>
<feature type="region of interest" description="Disordered" evidence="1">
    <location>
        <begin position="1"/>
        <end position="60"/>
    </location>
</feature>
<protein>
    <submittedName>
        <fullName evidence="2">LSU ribosomal protein L32p @ LSU ribosomal protein L32p, zinc-independent</fullName>
    </submittedName>
</protein>
<proteinExistence type="predicted"/>
<gene>
    <name evidence="2" type="ORF">AVDCRST_MAG51-532</name>
</gene>
<feature type="non-terminal residue" evidence="2">
    <location>
        <position position="60"/>
    </location>
</feature>
<name>A0A6J4NMT1_9BURK</name>
<evidence type="ECO:0000313" key="2">
    <source>
        <dbReference type="EMBL" id="CAA9392023.1"/>
    </source>
</evidence>
<dbReference type="EMBL" id="CADCUX010000113">
    <property type="protein sequence ID" value="CAA9392023.1"/>
    <property type="molecule type" value="Genomic_DNA"/>
</dbReference>
<accession>A0A6J4NMT1</accession>
<reference evidence="2" key="1">
    <citation type="submission" date="2020-02" db="EMBL/GenBank/DDBJ databases">
        <authorList>
            <person name="Meier V. D."/>
        </authorList>
    </citation>
    <scope>NUCLEOTIDE SEQUENCE</scope>
    <source>
        <strain evidence="2">AVDCRST_MAG51</strain>
    </source>
</reference>
<keyword evidence="2" id="KW-0689">Ribosomal protein</keyword>
<dbReference type="AlphaFoldDB" id="A0A6J4NMT1"/>
<organism evidence="2">
    <name type="scientific">uncultured Ramlibacter sp</name>
    <dbReference type="NCBI Taxonomy" id="260755"/>
    <lineage>
        <taxon>Bacteria</taxon>
        <taxon>Pseudomonadati</taxon>
        <taxon>Pseudomonadota</taxon>
        <taxon>Betaproteobacteria</taxon>
        <taxon>Burkholderiales</taxon>
        <taxon>Comamonadaceae</taxon>
        <taxon>Ramlibacter</taxon>
        <taxon>environmental samples</taxon>
    </lineage>
</organism>
<sequence>GRPAKQEVAVQARHAPFAQRAHGARHCRGAHHRRDPPSAPRQPDRLLPRPQGAQDQERRL</sequence>